<dbReference type="Proteomes" id="UP001165366">
    <property type="component" value="Unassembled WGS sequence"/>
</dbReference>
<evidence type="ECO:0000313" key="1">
    <source>
        <dbReference type="EMBL" id="MCG2589710.1"/>
    </source>
</evidence>
<keyword evidence="2" id="KW-1185">Reference proteome</keyword>
<dbReference type="Gene3D" id="2.40.400.10">
    <property type="entry name" value="Acetoacetate decarboxylase-like"/>
    <property type="match status" value="1"/>
</dbReference>
<gene>
    <name evidence="1" type="ORF">L6773_14110</name>
</gene>
<dbReference type="PANTHER" id="PTHR39186">
    <property type="entry name" value="DUF2071 FAMILY PROTEIN"/>
    <property type="match status" value="1"/>
</dbReference>
<dbReference type="InterPro" id="IPR023375">
    <property type="entry name" value="ADC_dom_sf"/>
</dbReference>
<protein>
    <submittedName>
        <fullName evidence="1">DUF2071 domain-containing protein</fullName>
    </submittedName>
</protein>
<dbReference type="InterPro" id="IPR018644">
    <property type="entry name" value="DUF2071"/>
</dbReference>
<name>A0ABS9KFX3_9BACT</name>
<dbReference type="Pfam" id="PF09844">
    <property type="entry name" value="DUF2071"/>
    <property type="match status" value="1"/>
</dbReference>
<sequence>MDPEDSRPIQPLTINSSPEMKHIALKKTDHRPWPLPDKPWRWRQSWCDLLFAHWPIPAADLRPYVPETLSIQEFDGTSWVGIVPFRMEGVMRRPFPDLPWISAFPELNVRLYVEYEEKPGVWFLSLDATNPLAVWAARKFFYLPYYRAQMSLKKRGNIYKYHSQREGENGIEFEATYQPASDTYEAKTGSLEHWLTERYCLYAQNSNADLYRTEVHHLPWPLQKAEVEIMTNNMLSPFDIQLPDSPPLFHFSSRVDVVIWPPEKLETSTN</sequence>
<comment type="caution">
    <text evidence="1">The sequence shown here is derived from an EMBL/GenBank/DDBJ whole genome shotgun (WGS) entry which is preliminary data.</text>
</comment>
<dbReference type="EMBL" id="JAKLWS010000020">
    <property type="protein sequence ID" value="MCG2589710.1"/>
    <property type="molecule type" value="Genomic_DNA"/>
</dbReference>
<dbReference type="SUPFAM" id="SSF160104">
    <property type="entry name" value="Acetoacetate decarboxylase-like"/>
    <property type="match status" value="1"/>
</dbReference>
<reference evidence="1" key="1">
    <citation type="submission" date="2022-01" db="EMBL/GenBank/DDBJ databases">
        <authorList>
            <person name="Wang Y."/>
        </authorList>
    </citation>
    <scope>NUCLEOTIDE SEQUENCE</scope>
    <source>
        <strain evidence="1">WB101</strain>
    </source>
</reference>
<reference evidence="1" key="2">
    <citation type="submission" date="2024-05" db="EMBL/GenBank/DDBJ databases">
        <title>Rhodohalobacter halophilus gen. nov., sp. nov., a moderately halophilic member of the family Balneolaceae.</title>
        <authorList>
            <person name="Xia J."/>
        </authorList>
    </citation>
    <scope>NUCLEOTIDE SEQUENCE</scope>
    <source>
        <strain evidence="1">WB101</strain>
    </source>
</reference>
<proteinExistence type="predicted"/>
<organism evidence="1 2">
    <name type="scientific">Rhodohalobacter sulfatireducens</name>
    <dbReference type="NCBI Taxonomy" id="2911366"/>
    <lineage>
        <taxon>Bacteria</taxon>
        <taxon>Pseudomonadati</taxon>
        <taxon>Balneolota</taxon>
        <taxon>Balneolia</taxon>
        <taxon>Balneolales</taxon>
        <taxon>Balneolaceae</taxon>
        <taxon>Rhodohalobacter</taxon>
    </lineage>
</organism>
<dbReference type="RefSeq" id="WP_237855070.1">
    <property type="nucleotide sequence ID" value="NZ_JAKLWS010000020.1"/>
</dbReference>
<dbReference type="PANTHER" id="PTHR39186:SF1">
    <property type="entry name" value="DUF2071 DOMAIN-CONTAINING PROTEIN"/>
    <property type="match status" value="1"/>
</dbReference>
<evidence type="ECO:0000313" key="2">
    <source>
        <dbReference type="Proteomes" id="UP001165366"/>
    </source>
</evidence>
<accession>A0ABS9KFX3</accession>